<feature type="domain" description="MAGE" evidence="2">
    <location>
        <begin position="73"/>
        <end position="344"/>
    </location>
</feature>
<dbReference type="Gene3D" id="1.10.10.1210">
    <property type="entry name" value="MAGE homology domain, winged helix WH2 motif"/>
    <property type="match status" value="1"/>
</dbReference>
<evidence type="ECO:0000313" key="4">
    <source>
        <dbReference type="Proteomes" id="UP000193218"/>
    </source>
</evidence>
<dbReference type="InterPro" id="IPR041899">
    <property type="entry name" value="MAGE_WH2"/>
</dbReference>
<sequence length="416" mass="46154">MPLRTYRSQQASSSRRPRAPDPPSEPEEAEEDGQANGGDEGEEQRDEGEGEEATQSSGSGMTEEQINAAAAQVVRFAMFQEYKRRSMVRADIVRVAFPNHARSFNTVLERARKLARKDFGMDIVELRAKYRAGDEIANGSSAGKGKKRAQEANGDDEEEEEAPGESGETQAPARKKVAGSKTYAMRSILPVKLVHALSKPRALPDMEDDEEDVANGRGIEDQMDSGALLRLDKGDGTASGNIGLLGIRTVILCIVLVYGRLITDDELHALLRRLNLYRETILPYRSSDHREPPMTLDKYLDLMSRQGYLEKTKIPSPNGQPGEGESAEWRWGSRADLEFSEVAAADFIQRVFEKTDEDDVVRHADEDDEDAAGAGGNRVQRRRREEEASEQRKAKRREELHKKLTLAAGSALTGEL</sequence>
<name>A0A1Y1UP16_9TREE</name>
<reference evidence="3 4" key="1">
    <citation type="submission" date="2017-03" db="EMBL/GenBank/DDBJ databases">
        <title>Widespread Adenine N6-methylation of Active Genes in Fungi.</title>
        <authorList>
            <consortium name="DOE Joint Genome Institute"/>
            <person name="Mondo S.J."/>
            <person name="Dannebaum R.O."/>
            <person name="Kuo R.C."/>
            <person name="Louie K.B."/>
            <person name="Bewick A.J."/>
            <person name="Labutti K."/>
            <person name="Haridas S."/>
            <person name="Kuo A."/>
            <person name="Salamov A."/>
            <person name="Ahrendt S.R."/>
            <person name="Lau R."/>
            <person name="Bowen B.P."/>
            <person name="Lipzen A."/>
            <person name="Sullivan W."/>
            <person name="Andreopoulos W.B."/>
            <person name="Clum A."/>
            <person name="Lindquist E."/>
            <person name="Daum C."/>
            <person name="Northen T.R."/>
            <person name="Ramamoorthy G."/>
            <person name="Schmitz R.J."/>
            <person name="Gryganskyi A."/>
            <person name="Culley D."/>
            <person name="Magnuson J."/>
            <person name="James T.Y."/>
            <person name="O'Malley M.A."/>
            <person name="Stajich J.E."/>
            <person name="Spatafora J.W."/>
            <person name="Visel A."/>
            <person name="Grigoriev I.V."/>
        </authorList>
    </citation>
    <scope>NUCLEOTIDE SEQUENCE [LARGE SCALE GENOMIC DNA]</scope>
    <source>
        <strain evidence="3 4">NRRL Y-17943</strain>
    </source>
</reference>
<feature type="region of interest" description="Disordered" evidence="1">
    <location>
        <begin position="359"/>
        <end position="416"/>
    </location>
</feature>
<dbReference type="SMART" id="SM01373">
    <property type="entry name" value="MAGE"/>
    <property type="match status" value="1"/>
</dbReference>
<feature type="compositionally biased region" description="Basic and acidic residues" evidence="1">
    <location>
        <begin position="383"/>
        <end position="402"/>
    </location>
</feature>
<feature type="compositionally biased region" description="Polar residues" evidence="1">
    <location>
        <begin position="53"/>
        <end position="64"/>
    </location>
</feature>
<feature type="region of interest" description="Disordered" evidence="1">
    <location>
        <begin position="136"/>
        <end position="177"/>
    </location>
</feature>
<comment type="caution">
    <text evidence="3">The sequence shown here is derived from an EMBL/GenBank/DDBJ whole genome shotgun (WGS) entry which is preliminary data.</text>
</comment>
<protein>
    <submittedName>
        <fullName evidence="3">MAGE family-domain-containing protein</fullName>
    </submittedName>
</protein>
<dbReference type="GeneID" id="33560860"/>
<dbReference type="InParanoid" id="A0A1Y1UP16"/>
<dbReference type="Proteomes" id="UP000193218">
    <property type="component" value="Unassembled WGS sequence"/>
</dbReference>
<dbReference type="RefSeq" id="XP_021873150.1">
    <property type="nucleotide sequence ID" value="XM_022019051.1"/>
</dbReference>
<dbReference type="Gene3D" id="1.10.10.1200">
    <property type="entry name" value="MAGE homology domain, winged helix WH1 motif"/>
    <property type="match status" value="1"/>
</dbReference>
<accession>A0A1Y1UP16</accession>
<dbReference type="PANTHER" id="PTHR11736">
    <property type="entry name" value="MELANOMA-ASSOCIATED ANTIGEN MAGE ANTIGEN"/>
    <property type="match status" value="1"/>
</dbReference>
<feature type="region of interest" description="Disordered" evidence="1">
    <location>
        <begin position="1"/>
        <end position="64"/>
    </location>
</feature>
<gene>
    <name evidence="3" type="ORF">BD324DRAFT_679764</name>
</gene>
<dbReference type="EMBL" id="NBSH01000003">
    <property type="protein sequence ID" value="ORX39287.1"/>
    <property type="molecule type" value="Genomic_DNA"/>
</dbReference>
<evidence type="ECO:0000313" key="3">
    <source>
        <dbReference type="EMBL" id="ORX39287.1"/>
    </source>
</evidence>
<dbReference type="InterPro" id="IPR037445">
    <property type="entry name" value="MAGE"/>
</dbReference>
<evidence type="ECO:0000259" key="2">
    <source>
        <dbReference type="SMART" id="SM01373"/>
    </source>
</evidence>
<dbReference type="InterPro" id="IPR041898">
    <property type="entry name" value="MAGE_WH1"/>
</dbReference>
<dbReference type="GO" id="GO:0005634">
    <property type="term" value="C:nucleus"/>
    <property type="evidence" value="ECO:0007669"/>
    <property type="project" value="TreeGrafter"/>
</dbReference>
<feature type="compositionally biased region" description="Acidic residues" evidence="1">
    <location>
        <begin position="24"/>
        <end position="52"/>
    </location>
</feature>
<dbReference type="STRING" id="4999.A0A1Y1UP16"/>
<dbReference type="InterPro" id="IPR002190">
    <property type="entry name" value="MHD_dom"/>
</dbReference>
<proteinExistence type="predicted"/>
<evidence type="ECO:0000256" key="1">
    <source>
        <dbReference type="SAM" id="MobiDB-lite"/>
    </source>
</evidence>
<organism evidence="3 4">
    <name type="scientific">Kockovaella imperatae</name>
    <dbReference type="NCBI Taxonomy" id="4999"/>
    <lineage>
        <taxon>Eukaryota</taxon>
        <taxon>Fungi</taxon>
        <taxon>Dikarya</taxon>
        <taxon>Basidiomycota</taxon>
        <taxon>Agaricomycotina</taxon>
        <taxon>Tremellomycetes</taxon>
        <taxon>Tremellales</taxon>
        <taxon>Cuniculitremaceae</taxon>
        <taxon>Kockovaella</taxon>
    </lineage>
</organism>
<dbReference type="PANTHER" id="PTHR11736:SF14">
    <property type="entry name" value="NSE3 HOMOLOG, SMC5-SMC6 COMPLEX COMPONENT"/>
    <property type="match status" value="1"/>
</dbReference>
<feature type="compositionally biased region" description="Acidic residues" evidence="1">
    <location>
        <begin position="153"/>
        <end position="163"/>
    </location>
</feature>
<keyword evidence="4" id="KW-1185">Reference proteome</keyword>
<dbReference type="OrthoDB" id="1272441at2759"/>
<dbReference type="Pfam" id="PF01454">
    <property type="entry name" value="MAGE"/>
    <property type="match status" value="1"/>
</dbReference>
<dbReference type="GO" id="GO:0006281">
    <property type="term" value="P:DNA repair"/>
    <property type="evidence" value="ECO:0007669"/>
    <property type="project" value="TreeGrafter"/>
</dbReference>
<dbReference type="AlphaFoldDB" id="A0A1Y1UP16"/>